<reference evidence="4 5" key="1">
    <citation type="submission" date="2019-09" db="EMBL/GenBank/DDBJ databases">
        <title>Genome sequencing of strain KACC 19322.</title>
        <authorList>
            <person name="Heo J."/>
            <person name="Kim S.-J."/>
            <person name="Kim J.-S."/>
            <person name="Hong S.-B."/>
            <person name="Kwon S.-W."/>
        </authorList>
    </citation>
    <scope>NUCLEOTIDE SEQUENCE [LARGE SCALE GENOMIC DNA]</scope>
    <source>
        <strain evidence="4 5">KACC 19322</strain>
    </source>
</reference>
<protein>
    <submittedName>
        <fullName evidence="4">Uncharacterized protein</fullName>
    </submittedName>
</protein>
<sequence length="583" mass="59531">MTTRRASLSLAAALLLAGAGLASPALAVPHADEPSASSTRPAGVAAVTPGVGPVSVSIVVPLTVSPSETGLLTAEELERYTAPTGPLTRKLDAIIGTPVAIGVDPMIVASIRVLGSSAPPSALQWLARLEGAANESFPLAYADADLVAAARSDTLSGLTPSGFGFAIDPDDFSPPAAPSPSPSPEPPASADPDAAPPLPTTADVLAWTSSLPRIAWPVDATIGAGDIPPLVAAGYDRILLSSDEVGSDASPLVDLDGARGIVADSTMNALLRDALSSFTDADLAAALDALEGGLAARAQVAPGRGLVLTVGRDWPFLMQGLPAALSRIQASADAQLVPLSDILGLTPTAAMLGDGEPTAERDAAFRDVRDDISAERLFSTVLTDPAPLLDARTLERIALYSVGWTKLPEAWTTAVEAFRTRSDEIRSSVKIEHGNDVVLLASSAGFRVAVSNALPYPVTVRVSVVPRSPILQVQGGAELTVEPESTGTAYLPVQAVANGQVLVESSLTSPTGVPIDSGFSRVTVQAEWEGIGTLVVVGLLVVIFGAGIVRLVLRRRKARAAAADGADRDADADADADAEGTDG</sequence>
<feature type="signal peptide" evidence="3">
    <location>
        <begin position="1"/>
        <end position="27"/>
    </location>
</feature>
<feature type="compositionally biased region" description="Pro residues" evidence="1">
    <location>
        <begin position="175"/>
        <end position="199"/>
    </location>
</feature>
<dbReference type="Proteomes" id="UP000322159">
    <property type="component" value="Chromosome"/>
</dbReference>
<feature type="region of interest" description="Disordered" evidence="1">
    <location>
        <begin position="169"/>
        <end position="199"/>
    </location>
</feature>
<dbReference type="InterPro" id="IPR046112">
    <property type="entry name" value="DUF6049"/>
</dbReference>
<dbReference type="Pfam" id="PF19516">
    <property type="entry name" value="DUF6049"/>
    <property type="match status" value="1"/>
</dbReference>
<evidence type="ECO:0000256" key="2">
    <source>
        <dbReference type="SAM" id="Phobius"/>
    </source>
</evidence>
<evidence type="ECO:0000256" key="1">
    <source>
        <dbReference type="SAM" id="MobiDB-lite"/>
    </source>
</evidence>
<keyword evidence="2" id="KW-0812">Transmembrane</keyword>
<name>A0A5C1Y4S4_9MICO</name>
<feature type="transmembrane region" description="Helical" evidence="2">
    <location>
        <begin position="531"/>
        <end position="553"/>
    </location>
</feature>
<feature type="region of interest" description="Disordered" evidence="1">
    <location>
        <begin position="562"/>
        <end position="583"/>
    </location>
</feature>
<dbReference type="AlphaFoldDB" id="A0A5C1Y4S4"/>
<keyword evidence="2" id="KW-0472">Membrane</keyword>
<keyword evidence="3" id="KW-0732">Signal</keyword>
<evidence type="ECO:0000313" key="4">
    <source>
        <dbReference type="EMBL" id="QEO09033.1"/>
    </source>
</evidence>
<dbReference type="InterPro" id="IPR006311">
    <property type="entry name" value="TAT_signal"/>
</dbReference>
<dbReference type="PROSITE" id="PS51318">
    <property type="entry name" value="TAT"/>
    <property type="match status" value="1"/>
</dbReference>
<evidence type="ECO:0000313" key="5">
    <source>
        <dbReference type="Proteomes" id="UP000322159"/>
    </source>
</evidence>
<organism evidence="4 5">
    <name type="scientific">Protaetiibacter larvae</name>
    <dbReference type="NCBI Taxonomy" id="2592654"/>
    <lineage>
        <taxon>Bacteria</taxon>
        <taxon>Bacillati</taxon>
        <taxon>Actinomycetota</taxon>
        <taxon>Actinomycetes</taxon>
        <taxon>Micrococcales</taxon>
        <taxon>Microbacteriaceae</taxon>
        <taxon>Protaetiibacter</taxon>
    </lineage>
</organism>
<evidence type="ECO:0000256" key="3">
    <source>
        <dbReference type="SAM" id="SignalP"/>
    </source>
</evidence>
<feature type="chain" id="PRO_5023008673" evidence="3">
    <location>
        <begin position="28"/>
        <end position="583"/>
    </location>
</feature>
<feature type="compositionally biased region" description="Acidic residues" evidence="1">
    <location>
        <begin position="572"/>
        <end position="583"/>
    </location>
</feature>
<proteinExistence type="predicted"/>
<dbReference type="OrthoDB" id="4985746at2"/>
<keyword evidence="2" id="KW-1133">Transmembrane helix</keyword>
<dbReference type="KEGG" id="lyk:FLP23_02775"/>
<keyword evidence="5" id="KW-1185">Reference proteome</keyword>
<gene>
    <name evidence="4" type="ORF">FLP23_02775</name>
</gene>
<accession>A0A5C1Y4S4</accession>
<dbReference type="EMBL" id="CP043504">
    <property type="protein sequence ID" value="QEO09033.1"/>
    <property type="molecule type" value="Genomic_DNA"/>
</dbReference>